<dbReference type="GO" id="GO:0006526">
    <property type="term" value="P:L-arginine biosynthetic process"/>
    <property type="evidence" value="ECO:0007669"/>
    <property type="project" value="TreeGrafter"/>
</dbReference>
<evidence type="ECO:0000256" key="1">
    <source>
        <dbReference type="ARBA" id="ARBA00022723"/>
    </source>
</evidence>
<evidence type="ECO:0000256" key="2">
    <source>
        <dbReference type="ARBA" id="ARBA00022801"/>
    </source>
</evidence>
<dbReference type="GO" id="GO:0046872">
    <property type="term" value="F:metal ion binding"/>
    <property type="evidence" value="ECO:0007669"/>
    <property type="project" value="UniProtKB-KW"/>
</dbReference>
<dbReference type="KEGG" id="lamb:KBB96_06330"/>
<dbReference type="InterPro" id="IPR036264">
    <property type="entry name" value="Bact_exopeptidase_dim_dom"/>
</dbReference>
<keyword evidence="6" id="KW-1185">Reference proteome</keyword>
<dbReference type="AlphaFoldDB" id="A0A975J1Y5"/>
<keyword evidence="3" id="KW-0170">Cobalt</keyword>
<sequence length="376" mass="40193">MPSDVVTLLQELVRIPSVNPDNTPGTDRTGEADVANFLADWLKGIGAHVSLDPVQPGRPNLIARFAPQDGRPRIFFGPHLDTVGVNGMVIDPFGGEIRDGRVWGRGSSDTKGPMAAMLWALYECRDQLADAPVAVDFVAFMAEESGQWGSKDFVKKHGGEYDFAFVGEPTSMQIVNVTKGSLWTTLRATGKAAHSSQPERGSNAVMTLARSLDVLDRNLPTKLATYTHPVLGHSTMNVGVIRGGSRPNVVPDLAEAEIDIRITPALANSGGALQLLTDSIASLNLPLEIVKPHENTPMDTDADHPMIQAMMAIDPKIGLAGAPWFSDAAHLSHGGIPSVCIGPGSIDQAHTIDEFINIAELEEGAAIFTRFVKSLL</sequence>
<proteinExistence type="predicted"/>
<dbReference type="PANTHER" id="PTHR43808">
    <property type="entry name" value="ACETYLORNITHINE DEACETYLASE"/>
    <property type="match status" value="1"/>
</dbReference>
<dbReference type="Gene3D" id="3.40.630.10">
    <property type="entry name" value="Zn peptidases"/>
    <property type="match status" value="2"/>
</dbReference>
<evidence type="ECO:0000259" key="4">
    <source>
        <dbReference type="Pfam" id="PF07687"/>
    </source>
</evidence>
<dbReference type="Proteomes" id="UP000676169">
    <property type="component" value="Chromosome"/>
</dbReference>
<dbReference type="SUPFAM" id="SSF53187">
    <property type="entry name" value="Zn-dependent exopeptidases"/>
    <property type="match status" value="1"/>
</dbReference>
<dbReference type="InterPro" id="IPR050072">
    <property type="entry name" value="Peptidase_M20A"/>
</dbReference>
<dbReference type="Pfam" id="PF07687">
    <property type="entry name" value="M20_dimer"/>
    <property type="match status" value="1"/>
</dbReference>
<dbReference type="PANTHER" id="PTHR43808:SF31">
    <property type="entry name" value="N-ACETYL-L-CITRULLINE DEACETYLASE"/>
    <property type="match status" value="1"/>
</dbReference>
<evidence type="ECO:0000313" key="5">
    <source>
        <dbReference type="EMBL" id="QUE52506.1"/>
    </source>
</evidence>
<dbReference type="InterPro" id="IPR002933">
    <property type="entry name" value="Peptidase_M20"/>
</dbReference>
<evidence type="ECO:0000256" key="3">
    <source>
        <dbReference type="ARBA" id="ARBA00023285"/>
    </source>
</evidence>
<protein>
    <submittedName>
        <fullName evidence="5">M20 family metallopeptidase</fullName>
    </submittedName>
</protein>
<keyword evidence="1" id="KW-0479">Metal-binding</keyword>
<accession>A0A975J1Y5</accession>
<dbReference type="CDD" id="cd08659">
    <property type="entry name" value="M20_ArgE_DapE-like"/>
    <property type="match status" value="1"/>
</dbReference>
<feature type="domain" description="Peptidase M20 dimerisation" evidence="4">
    <location>
        <begin position="178"/>
        <end position="265"/>
    </location>
</feature>
<dbReference type="GO" id="GO:0008777">
    <property type="term" value="F:acetylornithine deacetylase activity"/>
    <property type="evidence" value="ECO:0007669"/>
    <property type="project" value="TreeGrafter"/>
</dbReference>
<dbReference type="InterPro" id="IPR011650">
    <property type="entry name" value="Peptidase_M20_dimer"/>
</dbReference>
<dbReference type="Pfam" id="PF01546">
    <property type="entry name" value="Peptidase_M20"/>
    <property type="match status" value="1"/>
</dbReference>
<evidence type="ECO:0000313" key="6">
    <source>
        <dbReference type="Proteomes" id="UP000676169"/>
    </source>
</evidence>
<gene>
    <name evidence="5" type="ORF">KBB96_06330</name>
</gene>
<dbReference type="SUPFAM" id="SSF55031">
    <property type="entry name" value="Bacterial exopeptidase dimerisation domain"/>
    <property type="match status" value="1"/>
</dbReference>
<reference evidence="5" key="1">
    <citation type="submission" date="2021-04" db="EMBL/GenBank/DDBJ databases">
        <title>Luteolibacter sp. 32A isolated from the skin of an Anderson's salamander (Ambystoma andersonii).</title>
        <authorList>
            <person name="Spergser J."/>
            <person name="Busse H.-J."/>
        </authorList>
    </citation>
    <scope>NUCLEOTIDE SEQUENCE</scope>
    <source>
        <strain evidence="5">32A</strain>
    </source>
</reference>
<name>A0A975J1Y5_9BACT</name>
<dbReference type="EMBL" id="CP073100">
    <property type="protein sequence ID" value="QUE52506.1"/>
    <property type="molecule type" value="Genomic_DNA"/>
</dbReference>
<keyword evidence="2" id="KW-0378">Hydrolase</keyword>
<organism evidence="5 6">
    <name type="scientific">Luteolibacter ambystomatis</name>
    <dbReference type="NCBI Taxonomy" id="2824561"/>
    <lineage>
        <taxon>Bacteria</taxon>
        <taxon>Pseudomonadati</taxon>
        <taxon>Verrucomicrobiota</taxon>
        <taxon>Verrucomicrobiia</taxon>
        <taxon>Verrucomicrobiales</taxon>
        <taxon>Verrucomicrobiaceae</taxon>
        <taxon>Luteolibacter</taxon>
    </lineage>
</organism>
<dbReference type="Gene3D" id="3.30.70.360">
    <property type="match status" value="1"/>
</dbReference>
<dbReference type="RefSeq" id="WP_211633634.1">
    <property type="nucleotide sequence ID" value="NZ_CP073100.1"/>
</dbReference>